<dbReference type="AlphaFoldDB" id="W6T3X9"/>
<gene>
    <name evidence="1" type="ORF">LFAB_16870</name>
</gene>
<sequence>MVTAPDLVVMKQKRRQSTFDLRGDLYCPECQQALLAVTNRRNSKYIYESQRVLQAAHTSHCSYNLRRATYREMRQYSTQVGVTKINQQLTQLLQKEVAVQASTEETARVIQATHQQLTHWFGSGSQCECKRLLYQRLDELLIYNLETRVPKFYYGRVILCDRRVHGRFINYTVKTLAGRWVCSIGIDCHQAALLAKLDGQLIEQAAVTVDLAFFGTIWQRAGDINGHLISYRDVFLENDNYCVIRAV</sequence>
<accession>W6T3X9</accession>
<reference evidence="1 2" key="1">
    <citation type="journal article" date="2014" name="Genome Announc.">
        <title>Genome Sequence of Lactobacillus fabifermentans Strain T30PCM01, Isolated from Fermenting Grape Marc.</title>
        <authorList>
            <person name="Treu L."/>
            <person name="Vendramin V."/>
            <person name="Bovo B."/>
            <person name="Giacomini A."/>
            <person name="Corich V."/>
            <person name="Campanaro S."/>
        </authorList>
    </citation>
    <scope>NUCLEOTIDE SEQUENCE [LARGE SCALE GENOMIC DNA]</scope>
    <source>
        <strain evidence="1 2">T30PCM01</strain>
    </source>
</reference>
<protein>
    <submittedName>
        <fullName evidence="1">Uncharacterized protein</fullName>
    </submittedName>
</protein>
<organism evidence="1 2">
    <name type="scientific">Lactiplantibacillus fabifermentans T30PCM01</name>
    <dbReference type="NCBI Taxonomy" id="1400520"/>
    <lineage>
        <taxon>Bacteria</taxon>
        <taxon>Bacillati</taxon>
        <taxon>Bacillota</taxon>
        <taxon>Bacilli</taxon>
        <taxon>Lactobacillales</taxon>
        <taxon>Lactobacillaceae</taxon>
        <taxon>Lactiplantibacillus</taxon>
    </lineage>
</organism>
<dbReference type="EMBL" id="AWWK01000094">
    <property type="protein sequence ID" value="ETY72607.1"/>
    <property type="molecule type" value="Genomic_DNA"/>
</dbReference>
<proteinExistence type="predicted"/>
<dbReference type="HOGENOM" id="CLU_1123416_0_0_9"/>
<evidence type="ECO:0000313" key="2">
    <source>
        <dbReference type="Proteomes" id="UP000019247"/>
    </source>
</evidence>
<name>W6T3X9_9LACO</name>
<dbReference type="Proteomes" id="UP000019247">
    <property type="component" value="Unassembled WGS sequence"/>
</dbReference>
<comment type="caution">
    <text evidence="1">The sequence shown here is derived from an EMBL/GenBank/DDBJ whole genome shotgun (WGS) entry which is preliminary data.</text>
</comment>
<evidence type="ECO:0000313" key="1">
    <source>
        <dbReference type="EMBL" id="ETY72607.1"/>
    </source>
</evidence>
<dbReference type="PATRIC" id="fig|1400520.3.peg.3318"/>